<proteinExistence type="predicted"/>
<dbReference type="AlphaFoldDB" id="A0A183MH73"/>
<accession>A0A183MH73</accession>
<feature type="compositionally biased region" description="Basic residues" evidence="1">
    <location>
        <begin position="19"/>
        <end position="32"/>
    </location>
</feature>
<dbReference type="EMBL" id="UZAI01016926">
    <property type="protein sequence ID" value="VDP18185.1"/>
    <property type="molecule type" value="Genomic_DNA"/>
</dbReference>
<reference evidence="2 3" key="1">
    <citation type="submission" date="2018-11" db="EMBL/GenBank/DDBJ databases">
        <authorList>
            <consortium name="Pathogen Informatics"/>
        </authorList>
    </citation>
    <scope>NUCLEOTIDE SEQUENCE [LARGE SCALE GENOMIC DNA]</scope>
    <source>
        <strain evidence="2 3">Zambia</strain>
    </source>
</reference>
<evidence type="ECO:0000313" key="3">
    <source>
        <dbReference type="Proteomes" id="UP000277204"/>
    </source>
</evidence>
<name>A0A183MH73_9TREM</name>
<evidence type="ECO:0000256" key="1">
    <source>
        <dbReference type="SAM" id="MobiDB-lite"/>
    </source>
</evidence>
<feature type="compositionally biased region" description="Basic residues" evidence="1">
    <location>
        <begin position="1"/>
        <end position="10"/>
    </location>
</feature>
<dbReference type="Proteomes" id="UP000277204">
    <property type="component" value="Unassembled WGS sequence"/>
</dbReference>
<protein>
    <submittedName>
        <fullName evidence="2">Uncharacterized protein</fullName>
    </submittedName>
</protein>
<sequence>MSIHQRRKKSEWRSDKLRAGKQRVRTTYQLKH</sequence>
<gene>
    <name evidence="2" type="ORF">SMRZ_LOCUS15398</name>
</gene>
<organism evidence="2 3">
    <name type="scientific">Schistosoma margrebowiei</name>
    <dbReference type="NCBI Taxonomy" id="48269"/>
    <lineage>
        <taxon>Eukaryota</taxon>
        <taxon>Metazoa</taxon>
        <taxon>Spiralia</taxon>
        <taxon>Lophotrochozoa</taxon>
        <taxon>Platyhelminthes</taxon>
        <taxon>Trematoda</taxon>
        <taxon>Digenea</taxon>
        <taxon>Strigeidida</taxon>
        <taxon>Schistosomatoidea</taxon>
        <taxon>Schistosomatidae</taxon>
        <taxon>Schistosoma</taxon>
    </lineage>
</organism>
<feature type="region of interest" description="Disordered" evidence="1">
    <location>
        <begin position="1"/>
        <end position="32"/>
    </location>
</feature>
<evidence type="ECO:0000313" key="2">
    <source>
        <dbReference type="EMBL" id="VDP18185.1"/>
    </source>
</evidence>
<keyword evidence="3" id="KW-1185">Reference proteome</keyword>